<dbReference type="PANTHER" id="PTHR10815">
    <property type="entry name" value="METHYLATED-DNA--PROTEIN-CYSTEINE METHYLTRANSFERASE"/>
    <property type="match status" value="1"/>
</dbReference>
<dbReference type="Gene3D" id="3.30.160.70">
    <property type="entry name" value="Methylated DNA-protein cysteine methyltransferase domain"/>
    <property type="match status" value="1"/>
</dbReference>
<dbReference type="InterPro" id="IPR001497">
    <property type="entry name" value="MethylDNA_cys_MeTrfase_AS"/>
</dbReference>
<dbReference type="SUPFAM" id="SSF53155">
    <property type="entry name" value="Methylated DNA-protein cysteine methyltransferase domain"/>
    <property type="match status" value="1"/>
</dbReference>
<evidence type="ECO:0000256" key="3">
    <source>
        <dbReference type="ARBA" id="ARBA00011918"/>
    </source>
</evidence>
<dbReference type="InterPro" id="IPR014048">
    <property type="entry name" value="MethylDNA_cys_MeTrfase_DNA-bd"/>
</dbReference>
<accession>A0A849BXZ0</accession>
<evidence type="ECO:0000256" key="8">
    <source>
        <dbReference type="ARBA" id="ARBA00049348"/>
    </source>
</evidence>
<dbReference type="FunFam" id="1.10.10.10:FF:000214">
    <property type="entry name" value="Methylated-DNA--protein-cysteine methyltransferase"/>
    <property type="match status" value="1"/>
</dbReference>
<evidence type="ECO:0000259" key="10">
    <source>
        <dbReference type="Pfam" id="PF01035"/>
    </source>
</evidence>
<evidence type="ECO:0000256" key="7">
    <source>
        <dbReference type="ARBA" id="ARBA00023204"/>
    </source>
</evidence>
<dbReference type="PROSITE" id="PS00374">
    <property type="entry name" value="MGMT"/>
    <property type="match status" value="1"/>
</dbReference>
<comment type="catalytic activity">
    <reaction evidence="1">
        <text>a 4-O-methyl-thymidine in DNA + L-cysteinyl-[protein] = a thymidine in DNA + S-methyl-L-cysteinyl-[protein]</text>
        <dbReference type="Rhea" id="RHEA:53428"/>
        <dbReference type="Rhea" id="RHEA-COMP:10131"/>
        <dbReference type="Rhea" id="RHEA-COMP:10132"/>
        <dbReference type="Rhea" id="RHEA-COMP:13555"/>
        <dbReference type="Rhea" id="RHEA-COMP:13556"/>
        <dbReference type="ChEBI" id="CHEBI:29950"/>
        <dbReference type="ChEBI" id="CHEBI:82612"/>
        <dbReference type="ChEBI" id="CHEBI:137386"/>
        <dbReference type="ChEBI" id="CHEBI:137387"/>
        <dbReference type="EC" id="2.1.1.63"/>
    </reaction>
</comment>
<comment type="similarity">
    <text evidence="2">Belongs to the MGMT family.</text>
</comment>
<dbReference type="PANTHER" id="PTHR10815:SF13">
    <property type="entry name" value="METHYLATED-DNA--PROTEIN-CYSTEINE METHYLTRANSFERASE"/>
    <property type="match status" value="1"/>
</dbReference>
<dbReference type="Gene3D" id="1.10.10.10">
    <property type="entry name" value="Winged helix-like DNA-binding domain superfamily/Winged helix DNA-binding domain"/>
    <property type="match status" value="1"/>
</dbReference>
<sequence length="221" mass="23048">MRRRVVDEQVVADGRSRSTDEGAAVRRLRAATSEGLRRPVVPTTARAGADVGFSVRQTEIGRVLLADGPGGALVASTFVPDDAALERVLRRLAAGVSPRVVEAPGRTARAADELAEYLAGERRAFDVPVDLELATPFQRAVLERLAGVGYGRRTTYGALARDLGRASASRAVGAALGANPVCVVLPCHRVVAGTGALTGYAGGLEAKRRLLELEGAADRAG</sequence>
<dbReference type="EMBL" id="JABEMA010000309">
    <property type="protein sequence ID" value="NNH24296.1"/>
    <property type="molecule type" value="Genomic_DNA"/>
</dbReference>
<evidence type="ECO:0000256" key="1">
    <source>
        <dbReference type="ARBA" id="ARBA00001286"/>
    </source>
</evidence>
<protein>
    <recommendedName>
        <fullName evidence="3">methylated-DNA--[protein]-cysteine S-methyltransferase</fullName>
        <ecNumber evidence="3">2.1.1.63</ecNumber>
    </recommendedName>
</protein>
<dbReference type="SUPFAM" id="SSF46767">
    <property type="entry name" value="Methylated DNA-protein cysteine methyltransferase, C-terminal domain"/>
    <property type="match status" value="1"/>
</dbReference>
<feature type="compositionally biased region" description="Basic and acidic residues" evidence="9">
    <location>
        <begin position="14"/>
        <end position="23"/>
    </location>
</feature>
<feature type="region of interest" description="Disordered" evidence="9">
    <location>
        <begin position="1"/>
        <end position="23"/>
    </location>
</feature>
<keyword evidence="5 11" id="KW-0808">Transferase</keyword>
<dbReference type="Proteomes" id="UP000555552">
    <property type="component" value="Unassembled WGS sequence"/>
</dbReference>
<reference evidence="11 12" key="1">
    <citation type="submission" date="2020-05" db="EMBL/GenBank/DDBJ databases">
        <title>MicrobeNet Type strains.</title>
        <authorList>
            <person name="Nicholson A.C."/>
        </authorList>
    </citation>
    <scope>NUCLEOTIDE SEQUENCE [LARGE SCALE GENOMIC DNA]</scope>
    <source>
        <strain evidence="11 12">JCM 14547</strain>
    </source>
</reference>
<evidence type="ECO:0000256" key="6">
    <source>
        <dbReference type="ARBA" id="ARBA00022763"/>
    </source>
</evidence>
<dbReference type="CDD" id="cd06445">
    <property type="entry name" value="ATase"/>
    <property type="match status" value="1"/>
</dbReference>
<evidence type="ECO:0000313" key="11">
    <source>
        <dbReference type="EMBL" id="NNH24296.1"/>
    </source>
</evidence>
<dbReference type="GO" id="GO:0003908">
    <property type="term" value="F:methylated-DNA-[protein]-cysteine S-methyltransferase activity"/>
    <property type="evidence" value="ECO:0007669"/>
    <property type="project" value="UniProtKB-EC"/>
</dbReference>
<dbReference type="NCBIfam" id="TIGR00589">
    <property type="entry name" value="ogt"/>
    <property type="match status" value="1"/>
</dbReference>
<dbReference type="GO" id="GO:0006281">
    <property type="term" value="P:DNA repair"/>
    <property type="evidence" value="ECO:0007669"/>
    <property type="project" value="UniProtKB-KW"/>
</dbReference>
<evidence type="ECO:0000256" key="2">
    <source>
        <dbReference type="ARBA" id="ARBA00008711"/>
    </source>
</evidence>
<keyword evidence="4 11" id="KW-0489">Methyltransferase</keyword>
<organism evidence="11 12">
    <name type="scientific">Pseudokineococcus marinus</name>
    <dbReference type="NCBI Taxonomy" id="351215"/>
    <lineage>
        <taxon>Bacteria</taxon>
        <taxon>Bacillati</taxon>
        <taxon>Actinomycetota</taxon>
        <taxon>Actinomycetes</taxon>
        <taxon>Kineosporiales</taxon>
        <taxon>Kineosporiaceae</taxon>
        <taxon>Pseudokineococcus</taxon>
    </lineage>
</organism>
<comment type="catalytic activity">
    <reaction evidence="8">
        <text>a 6-O-methyl-2'-deoxyguanosine in DNA + L-cysteinyl-[protein] = S-methyl-L-cysteinyl-[protein] + a 2'-deoxyguanosine in DNA</text>
        <dbReference type="Rhea" id="RHEA:24000"/>
        <dbReference type="Rhea" id="RHEA-COMP:10131"/>
        <dbReference type="Rhea" id="RHEA-COMP:10132"/>
        <dbReference type="Rhea" id="RHEA-COMP:11367"/>
        <dbReference type="Rhea" id="RHEA-COMP:11368"/>
        <dbReference type="ChEBI" id="CHEBI:29950"/>
        <dbReference type="ChEBI" id="CHEBI:82612"/>
        <dbReference type="ChEBI" id="CHEBI:85445"/>
        <dbReference type="ChEBI" id="CHEBI:85448"/>
        <dbReference type="EC" id="2.1.1.63"/>
    </reaction>
</comment>
<evidence type="ECO:0000256" key="4">
    <source>
        <dbReference type="ARBA" id="ARBA00022603"/>
    </source>
</evidence>
<dbReference type="InterPro" id="IPR036217">
    <property type="entry name" value="MethylDNA_cys_MeTrfase_DNAb"/>
</dbReference>
<dbReference type="Pfam" id="PF01035">
    <property type="entry name" value="DNA_binding_1"/>
    <property type="match status" value="1"/>
</dbReference>
<dbReference type="InterPro" id="IPR036631">
    <property type="entry name" value="MGMT_N_sf"/>
</dbReference>
<dbReference type="AlphaFoldDB" id="A0A849BXZ0"/>
<comment type="caution">
    <text evidence="11">The sequence shown here is derived from an EMBL/GenBank/DDBJ whole genome shotgun (WGS) entry which is preliminary data.</text>
</comment>
<dbReference type="EC" id="2.1.1.63" evidence="3"/>
<keyword evidence="6" id="KW-0227">DNA damage</keyword>
<feature type="domain" description="Methylated-DNA-[protein]-cysteine S-methyltransferase DNA binding" evidence="10">
    <location>
        <begin position="136"/>
        <end position="216"/>
    </location>
</feature>
<dbReference type="InterPro" id="IPR036388">
    <property type="entry name" value="WH-like_DNA-bd_sf"/>
</dbReference>
<evidence type="ECO:0000313" key="12">
    <source>
        <dbReference type="Proteomes" id="UP000555552"/>
    </source>
</evidence>
<dbReference type="GO" id="GO:0032259">
    <property type="term" value="P:methylation"/>
    <property type="evidence" value="ECO:0007669"/>
    <property type="project" value="UniProtKB-KW"/>
</dbReference>
<evidence type="ECO:0000256" key="5">
    <source>
        <dbReference type="ARBA" id="ARBA00022679"/>
    </source>
</evidence>
<gene>
    <name evidence="11" type="ORF">HLB09_14610</name>
</gene>
<keyword evidence="7" id="KW-0234">DNA repair</keyword>
<proteinExistence type="inferred from homology"/>
<evidence type="ECO:0000256" key="9">
    <source>
        <dbReference type="SAM" id="MobiDB-lite"/>
    </source>
</evidence>
<keyword evidence="12" id="KW-1185">Reference proteome</keyword>
<name>A0A849BXZ0_9ACTN</name>